<keyword evidence="2" id="KW-0946">Virion</keyword>
<dbReference type="Pfam" id="PF01787">
    <property type="entry name" value="Ilar_coat"/>
    <property type="match status" value="1"/>
</dbReference>
<gene>
    <name evidence="2" type="primary">CP</name>
</gene>
<sequence>MNTLIQGPDHPSNVMSSRANNRNGSRCPTCIDELDALARNCSLYHGTVRPTVSRRQRRNAARAAAFRNANAVTARVQLPVPVVPVSRPQARTSLKIPNNQVWVTRKASEWAAKSVDTNDAISLKTIFEGIPEINEETRFYRLLIGFVAVSDGTFGMVDGVTGETIPDPPVVGRLGFKKNTYRSRDFDLGGKTLTQLSDRAVVWCLDENRRNAKRVQLAGYWIAITKPAPLMPPEDFLVNQD</sequence>
<accession>D0U5A9</accession>
<dbReference type="InterPro" id="IPR016405">
    <property type="entry name" value="Coat_Ilarvirus_prd"/>
</dbReference>
<evidence type="ECO:0000256" key="1">
    <source>
        <dbReference type="SAM" id="MobiDB-lite"/>
    </source>
</evidence>
<dbReference type="InterPro" id="IPR002681">
    <property type="entry name" value="Coat_Ilarvirus"/>
</dbReference>
<feature type="region of interest" description="Disordered" evidence="1">
    <location>
        <begin position="1"/>
        <end position="25"/>
    </location>
</feature>
<reference evidence="2" key="1">
    <citation type="submission" date="2009-07" db="EMBL/GenBank/DDBJ databases">
        <title>Characterization of a novel isolate of Tobacco streak virus infecting Hibiscus rosa-sinensis.</title>
        <authorList>
            <person name="Lewandowski D.J."/>
        </authorList>
    </citation>
    <scope>NUCLEOTIDE SEQUENCE</scope>
    <source>
        <strain evidence="2">Hibiscus</strain>
    </source>
</reference>
<name>D0U5A9_9BROM</name>
<proteinExistence type="predicted"/>
<dbReference type="GO" id="GO:0019028">
    <property type="term" value="C:viral capsid"/>
    <property type="evidence" value="ECO:0007669"/>
    <property type="project" value="UniProtKB-KW"/>
</dbReference>
<organism evidence="2">
    <name type="scientific">Tobacco streak virus</name>
    <dbReference type="NCBI Taxonomy" id="12317"/>
    <lineage>
        <taxon>Viruses</taxon>
        <taxon>Riboviria</taxon>
        <taxon>Orthornavirae</taxon>
        <taxon>Kitrinoviricota</taxon>
        <taxon>Alsuviricetes</taxon>
        <taxon>Martellivirales</taxon>
        <taxon>Bromoviridae</taxon>
        <taxon>Ilarvirus</taxon>
        <taxon>Ilarvirus TSV</taxon>
    </lineage>
</organism>
<keyword evidence="2" id="KW-0167">Capsid protein</keyword>
<evidence type="ECO:0000313" key="2">
    <source>
        <dbReference type="EMBL" id="ACY41218.1"/>
    </source>
</evidence>
<dbReference type="PIRSF" id="PIRSF004078">
    <property type="entry name" value="Coat_Ilarvirus_prd"/>
    <property type="match status" value="1"/>
</dbReference>
<dbReference type="EMBL" id="GQ370526">
    <property type="protein sequence ID" value="ACY41218.1"/>
    <property type="molecule type" value="Genomic_RNA"/>
</dbReference>
<feature type="compositionally biased region" description="Polar residues" evidence="1">
    <location>
        <begin position="13"/>
        <end position="25"/>
    </location>
</feature>
<protein>
    <submittedName>
        <fullName evidence="2">Coat protein</fullName>
    </submittedName>
</protein>
<dbReference type="GO" id="GO:0003723">
    <property type="term" value="F:RNA binding"/>
    <property type="evidence" value="ECO:0007669"/>
    <property type="project" value="InterPro"/>
</dbReference>